<dbReference type="PROSITE" id="PS51257">
    <property type="entry name" value="PROKAR_LIPOPROTEIN"/>
    <property type="match status" value="1"/>
</dbReference>
<keyword evidence="1" id="KW-0472">Membrane</keyword>
<keyword evidence="1" id="KW-0812">Transmembrane</keyword>
<evidence type="ECO:0000256" key="1">
    <source>
        <dbReference type="SAM" id="Phobius"/>
    </source>
</evidence>
<dbReference type="EnsemblMetazoa" id="Aqu2.1.42748_001">
    <property type="protein sequence ID" value="Aqu2.1.42748_001"/>
    <property type="gene ID" value="Aqu2.1.42748"/>
</dbReference>
<name>A0A1X7VTK0_AMPQE</name>
<reference evidence="2" key="1">
    <citation type="submission" date="2017-05" db="UniProtKB">
        <authorList>
            <consortium name="EnsemblMetazoa"/>
        </authorList>
    </citation>
    <scope>IDENTIFICATION</scope>
</reference>
<feature type="transmembrane region" description="Helical" evidence="1">
    <location>
        <begin position="20"/>
        <end position="42"/>
    </location>
</feature>
<protein>
    <submittedName>
        <fullName evidence="2">Uncharacterized protein</fullName>
    </submittedName>
</protein>
<feature type="transmembrane region" description="Helical" evidence="1">
    <location>
        <begin position="62"/>
        <end position="82"/>
    </location>
</feature>
<dbReference type="AlphaFoldDB" id="A0A1X7VTK0"/>
<keyword evidence="1" id="KW-1133">Transmembrane helix</keyword>
<dbReference type="InParanoid" id="A0A1X7VTK0"/>
<proteinExistence type="predicted"/>
<sequence>MQYSRSLFVKLMLIRQSLYISVSTGCFDSFIPFSTLQFISVLTSSPSFCPAALRLSGGGGGGILGGETDLIPLVLLLFLLIFF</sequence>
<accession>A0A1X7VTK0</accession>
<evidence type="ECO:0000313" key="2">
    <source>
        <dbReference type="EnsemblMetazoa" id="Aqu2.1.42748_001"/>
    </source>
</evidence>
<organism evidence="2">
    <name type="scientific">Amphimedon queenslandica</name>
    <name type="common">Sponge</name>
    <dbReference type="NCBI Taxonomy" id="400682"/>
    <lineage>
        <taxon>Eukaryota</taxon>
        <taxon>Metazoa</taxon>
        <taxon>Porifera</taxon>
        <taxon>Demospongiae</taxon>
        <taxon>Heteroscleromorpha</taxon>
        <taxon>Haplosclerida</taxon>
        <taxon>Niphatidae</taxon>
        <taxon>Amphimedon</taxon>
    </lineage>
</organism>